<dbReference type="InterPro" id="IPR000792">
    <property type="entry name" value="Tscrpt_reg_LuxR_C"/>
</dbReference>
<keyword evidence="3" id="KW-1185">Reference proteome</keyword>
<evidence type="ECO:0000259" key="1">
    <source>
        <dbReference type="PROSITE" id="PS50043"/>
    </source>
</evidence>
<accession>A0ABR9WRD6</accession>
<dbReference type="RefSeq" id="WP_194124939.1">
    <property type="nucleotide sequence ID" value="NZ_JACYGY010000005.1"/>
</dbReference>
<dbReference type="Pfam" id="PF00196">
    <property type="entry name" value="GerE"/>
    <property type="match status" value="1"/>
</dbReference>
<dbReference type="SUPFAM" id="SSF46894">
    <property type="entry name" value="C-terminal effector domain of the bipartite response regulators"/>
    <property type="match status" value="1"/>
</dbReference>
<evidence type="ECO:0000313" key="2">
    <source>
        <dbReference type="EMBL" id="MBE9466654.1"/>
    </source>
</evidence>
<dbReference type="EMBL" id="JACYGY010000005">
    <property type="protein sequence ID" value="MBE9466654.1"/>
    <property type="molecule type" value="Genomic_DNA"/>
</dbReference>
<dbReference type="PANTHER" id="PTHR45566">
    <property type="entry name" value="HTH-TYPE TRANSCRIPTIONAL REGULATOR YHJB-RELATED"/>
    <property type="match status" value="1"/>
</dbReference>
<dbReference type="Gene3D" id="3.40.50.2300">
    <property type="match status" value="1"/>
</dbReference>
<sequence>MPEILLLDTSPILAIGFRQFLKKHFGNAILHFSLKLSNLDFIKFAQPDLIILGTTKSILIDDIHLVYNVKRRFPQVPIIIFLDTRFGPTVIPFFLAEVSGIIPQNSNEISLAECIRSILLGKTYFFPQDCHDLHQIWLKNKELRSNHVFIRLSKREFEIATFLINGFKTGEIAKKLNRSTSTISTIKNNVFRKLNVTNIVKLQHLMTIHKPSDN</sequence>
<dbReference type="PROSITE" id="PS50043">
    <property type="entry name" value="HTH_LUXR_2"/>
    <property type="match status" value="1"/>
</dbReference>
<dbReference type="PROSITE" id="PS00622">
    <property type="entry name" value="HTH_LUXR_1"/>
    <property type="match status" value="1"/>
</dbReference>
<dbReference type="PRINTS" id="PR00038">
    <property type="entry name" value="HTHLUXR"/>
</dbReference>
<name>A0ABR9WRD6_9BACT</name>
<dbReference type="CDD" id="cd06170">
    <property type="entry name" value="LuxR_C_like"/>
    <property type="match status" value="1"/>
</dbReference>
<dbReference type="SMART" id="SM00421">
    <property type="entry name" value="HTH_LUXR"/>
    <property type="match status" value="1"/>
</dbReference>
<dbReference type="PANTHER" id="PTHR45566:SF1">
    <property type="entry name" value="HTH-TYPE TRANSCRIPTIONAL REGULATOR YHJB-RELATED"/>
    <property type="match status" value="1"/>
</dbReference>
<organism evidence="2 3">
    <name type="scientific">Dyadobacter subterraneus</name>
    <dbReference type="NCBI Taxonomy" id="2773304"/>
    <lineage>
        <taxon>Bacteria</taxon>
        <taxon>Pseudomonadati</taxon>
        <taxon>Bacteroidota</taxon>
        <taxon>Cytophagia</taxon>
        <taxon>Cytophagales</taxon>
        <taxon>Spirosomataceae</taxon>
        <taxon>Dyadobacter</taxon>
    </lineage>
</organism>
<dbReference type="Proteomes" id="UP000634134">
    <property type="component" value="Unassembled WGS sequence"/>
</dbReference>
<dbReference type="InterPro" id="IPR016032">
    <property type="entry name" value="Sig_transdc_resp-reg_C-effctor"/>
</dbReference>
<protein>
    <submittedName>
        <fullName evidence="2">Response regulator transcription factor</fullName>
    </submittedName>
</protein>
<evidence type="ECO:0000313" key="3">
    <source>
        <dbReference type="Proteomes" id="UP000634134"/>
    </source>
</evidence>
<feature type="domain" description="HTH luxR-type" evidence="1">
    <location>
        <begin position="145"/>
        <end position="210"/>
    </location>
</feature>
<dbReference type="InterPro" id="IPR051015">
    <property type="entry name" value="EvgA-like"/>
</dbReference>
<comment type="caution">
    <text evidence="2">The sequence shown here is derived from an EMBL/GenBank/DDBJ whole genome shotgun (WGS) entry which is preliminary data.</text>
</comment>
<proteinExistence type="predicted"/>
<gene>
    <name evidence="2" type="ORF">IEE83_32740</name>
</gene>
<reference evidence="3" key="1">
    <citation type="submission" date="2023-07" db="EMBL/GenBank/DDBJ databases">
        <title>Dyadobacter sp. nov 'subterranea' isolated from contaminted grondwater.</title>
        <authorList>
            <person name="Szabo I."/>
            <person name="Al-Omari J."/>
            <person name="Szerdahelyi S.G."/>
            <person name="Rado J."/>
        </authorList>
    </citation>
    <scope>NUCLEOTIDE SEQUENCE [LARGE SCALE GENOMIC DNA]</scope>
    <source>
        <strain evidence="3">UP-52</strain>
    </source>
</reference>